<dbReference type="AlphaFoldDB" id="A0A1I4L0Z6"/>
<dbReference type="PANTHER" id="PTHR44757">
    <property type="entry name" value="DIGUANYLATE CYCLASE DGCP"/>
    <property type="match status" value="1"/>
</dbReference>
<keyword evidence="5" id="KW-1185">Reference proteome</keyword>
<gene>
    <name evidence="4" type="ORF">SAMN04487963_0194</name>
</gene>
<dbReference type="CDD" id="cd01948">
    <property type="entry name" value="EAL"/>
    <property type="match status" value="1"/>
</dbReference>
<dbReference type="OrthoDB" id="9176779at2"/>
<accession>A0A1I4L0Z6</accession>
<dbReference type="NCBIfam" id="TIGR00254">
    <property type="entry name" value="GGDEF"/>
    <property type="match status" value="1"/>
</dbReference>
<dbReference type="Pfam" id="PF00990">
    <property type="entry name" value="GGDEF"/>
    <property type="match status" value="1"/>
</dbReference>
<feature type="domain" description="EAL" evidence="2">
    <location>
        <begin position="302"/>
        <end position="556"/>
    </location>
</feature>
<dbReference type="InterPro" id="IPR035965">
    <property type="entry name" value="PAS-like_dom_sf"/>
</dbReference>
<evidence type="ECO:0000259" key="1">
    <source>
        <dbReference type="PROSITE" id="PS50112"/>
    </source>
</evidence>
<proteinExistence type="predicted"/>
<dbReference type="PROSITE" id="PS50112">
    <property type="entry name" value="PAS"/>
    <property type="match status" value="1"/>
</dbReference>
<dbReference type="InterPro" id="IPR052155">
    <property type="entry name" value="Biofilm_reg_signaling"/>
</dbReference>
<dbReference type="SUPFAM" id="SSF55073">
    <property type="entry name" value="Nucleotide cyclase"/>
    <property type="match status" value="1"/>
</dbReference>
<protein>
    <submittedName>
        <fullName evidence="4">PAS domain S-box-containing protein/diguanylate cyclase (GGDEF) domain-containing protein</fullName>
    </submittedName>
</protein>
<dbReference type="SMART" id="SM00052">
    <property type="entry name" value="EAL"/>
    <property type="match status" value="1"/>
</dbReference>
<dbReference type="STRING" id="488535.SAMN04487963_0194"/>
<dbReference type="InterPro" id="IPR000014">
    <property type="entry name" value="PAS"/>
</dbReference>
<dbReference type="CDD" id="cd01949">
    <property type="entry name" value="GGDEF"/>
    <property type="match status" value="1"/>
</dbReference>
<dbReference type="InterPro" id="IPR043128">
    <property type="entry name" value="Rev_trsase/Diguanyl_cyclase"/>
</dbReference>
<dbReference type="Gene3D" id="3.30.450.20">
    <property type="entry name" value="PAS domain"/>
    <property type="match status" value="1"/>
</dbReference>
<feature type="domain" description="PAS" evidence="1">
    <location>
        <begin position="5"/>
        <end position="63"/>
    </location>
</feature>
<evidence type="ECO:0000313" key="4">
    <source>
        <dbReference type="EMBL" id="SFL84526.1"/>
    </source>
</evidence>
<sequence length="556" mass="61312">MEALSERSFKQLVDQHPRAILLATDAPQILYVNQQFCRVTGYDWDEIIGCKPSVLSSGLHSEDFYRAMWQSLASLGRWEGVIWNRRKCGQLYPQWLRIFQIDQEGRKLYAGAFLDVSELSPQGGALESMAYFDDLTDLPNRRLFREFLDARVSQGDQGGGVFAVVYVDLDFFKGVNDLHGHDVGDALLRQASLVLRQVIQEPDVLARLSGDEFAAIIDLGAGREGLEALGPRIVEAFQGPLVVADKAFFLSVSVGAAVFPDDGRDGDSLLKHSDCAMYSAKSTGGGCFRRYREEESEPGLQHQRIAEALVASLKTMADEFSVVYQPQFELLSGQPVGIEVLVRWHHPEFGAVSPAEFIPIAEQRGLMALLTERVTHMVAADLSDLTPSASPGLGLAFNVSAGQFADCQLEQLLTPLLEQTRRLGWVPELEITETQLMGLTSSCLKNLEHLEQCGVRIALDDFGTGYSSLAYLHTLPIHTLKIDRQFIASLTDADADCQIVSAILGMARALGLNVLAEGIETPGQRERLIELGCTKGQGYLLAEPMEWSDLCQVFLI</sequence>
<dbReference type="InterPro" id="IPR000160">
    <property type="entry name" value="GGDEF_dom"/>
</dbReference>
<dbReference type="PROSITE" id="PS50883">
    <property type="entry name" value="EAL"/>
    <property type="match status" value="1"/>
</dbReference>
<dbReference type="InterPro" id="IPR035919">
    <property type="entry name" value="EAL_sf"/>
</dbReference>
<dbReference type="SMART" id="SM00267">
    <property type="entry name" value="GGDEF"/>
    <property type="match status" value="1"/>
</dbReference>
<dbReference type="PROSITE" id="PS50887">
    <property type="entry name" value="GGDEF"/>
    <property type="match status" value="1"/>
</dbReference>
<dbReference type="Pfam" id="PF13426">
    <property type="entry name" value="PAS_9"/>
    <property type="match status" value="1"/>
</dbReference>
<evidence type="ECO:0000313" key="5">
    <source>
        <dbReference type="Proteomes" id="UP000198519"/>
    </source>
</evidence>
<dbReference type="Pfam" id="PF00563">
    <property type="entry name" value="EAL"/>
    <property type="match status" value="1"/>
</dbReference>
<dbReference type="Gene3D" id="3.20.20.450">
    <property type="entry name" value="EAL domain"/>
    <property type="match status" value="1"/>
</dbReference>
<dbReference type="Proteomes" id="UP000198519">
    <property type="component" value="Unassembled WGS sequence"/>
</dbReference>
<evidence type="ECO:0000259" key="3">
    <source>
        <dbReference type="PROSITE" id="PS50887"/>
    </source>
</evidence>
<dbReference type="SUPFAM" id="SSF141868">
    <property type="entry name" value="EAL domain-like"/>
    <property type="match status" value="1"/>
</dbReference>
<dbReference type="InterPro" id="IPR001633">
    <property type="entry name" value="EAL_dom"/>
</dbReference>
<dbReference type="EMBL" id="FOUE01000001">
    <property type="protein sequence ID" value="SFL84526.1"/>
    <property type="molecule type" value="Genomic_DNA"/>
</dbReference>
<dbReference type="InterPro" id="IPR029787">
    <property type="entry name" value="Nucleotide_cyclase"/>
</dbReference>
<dbReference type="PANTHER" id="PTHR44757:SF2">
    <property type="entry name" value="BIOFILM ARCHITECTURE MAINTENANCE PROTEIN MBAA"/>
    <property type="match status" value="1"/>
</dbReference>
<dbReference type="NCBIfam" id="TIGR00229">
    <property type="entry name" value="sensory_box"/>
    <property type="match status" value="1"/>
</dbReference>
<organism evidence="4 5">
    <name type="scientific">Marinobacter zhejiangensis</name>
    <dbReference type="NCBI Taxonomy" id="488535"/>
    <lineage>
        <taxon>Bacteria</taxon>
        <taxon>Pseudomonadati</taxon>
        <taxon>Pseudomonadota</taxon>
        <taxon>Gammaproteobacteria</taxon>
        <taxon>Pseudomonadales</taxon>
        <taxon>Marinobacteraceae</taxon>
        <taxon>Marinobacter</taxon>
    </lineage>
</organism>
<reference evidence="5" key="1">
    <citation type="submission" date="2016-10" db="EMBL/GenBank/DDBJ databases">
        <authorList>
            <person name="Varghese N."/>
            <person name="Submissions S."/>
        </authorList>
    </citation>
    <scope>NUCLEOTIDE SEQUENCE [LARGE SCALE GENOMIC DNA]</scope>
    <source>
        <strain evidence="5">CGMCC 1.7061</strain>
    </source>
</reference>
<name>A0A1I4L0Z6_9GAMM</name>
<dbReference type="SUPFAM" id="SSF55785">
    <property type="entry name" value="PYP-like sensor domain (PAS domain)"/>
    <property type="match status" value="1"/>
</dbReference>
<feature type="domain" description="GGDEF" evidence="3">
    <location>
        <begin position="160"/>
        <end position="293"/>
    </location>
</feature>
<evidence type="ECO:0000259" key="2">
    <source>
        <dbReference type="PROSITE" id="PS50883"/>
    </source>
</evidence>
<dbReference type="CDD" id="cd00130">
    <property type="entry name" value="PAS"/>
    <property type="match status" value="1"/>
</dbReference>
<dbReference type="RefSeq" id="WP_092020033.1">
    <property type="nucleotide sequence ID" value="NZ_FOUE01000001.1"/>
</dbReference>
<dbReference type="Gene3D" id="3.30.70.270">
    <property type="match status" value="1"/>
</dbReference>